<dbReference type="SUPFAM" id="SSF52047">
    <property type="entry name" value="RNI-like"/>
    <property type="match status" value="1"/>
</dbReference>
<dbReference type="RefSeq" id="XP_043163810.1">
    <property type="nucleotide sequence ID" value="XM_043307875.1"/>
</dbReference>
<name>A0A8J2MUP5_9PLEO</name>
<organism evidence="1 2">
    <name type="scientific">Alternaria atra</name>
    <dbReference type="NCBI Taxonomy" id="119953"/>
    <lineage>
        <taxon>Eukaryota</taxon>
        <taxon>Fungi</taxon>
        <taxon>Dikarya</taxon>
        <taxon>Ascomycota</taxon>
        <taxon>Pezizomycotina</taxon>
        <taxon>Dothideomycetes</taxon>
        <taxon>Pleosporomycetidae</taxon>
        <taxon>Pleosporales</taxon>
        <taxon>Pleosporineae</taxon>
        <taxon>Pleosporaceae</taxon>
        <taxon>Alternaria</taxon>
        <taxon>Alternaria sect. Ulocladioides</taxon>
    </lineage>
</organism>
<evidence type="ECO:0000313" key="1">
    <source>
        <dbReference type="EMBL" id="CAG5138087.1"/>
    </source>
</evidence>
<dbReference type="Gene3D" id="3.80.10.10">
    <property type="entry name" value="Ribonuclease Inhibitor"/>
    <property type="match status" value="1"/>
</dbReference>
<dbReference type="OrthoDB" id="3556572at2759"/>
<dbReference type="InterPro" id="IPR032675">
    <property type="entry name" value="LRR_dom_sf"/>
</dbReference>
<proteinExistence type="predicted"/>
<protein>
    <submittedName>
        <fullName evidence="1">Uncharacterized protein</fullName>
    </submittedName>
</protein>
<keyword evidence="2" id="KW-1185">Reference proteome</keyword>
<dbReference type="GeneID" id="67014307"/>
<dbReference type="AlphaFoldDB" id="A0A8J2MUP5"/>
<reference evidence="1" key="1">
    <citation type="submission" date="2021-05" db="EMBL/GenBank/DDBJ databases">
        <authorList>
            <person name="Stam R."/>
        </authorList>
    </citation>
    <scope>NUCLEOTIDE SEQUENCE</scope>
    <source>
        <strain evidence="1">CS162</strain>
    </source>
</reference>
<accession>A0A8J2MUP5</accession>
<sequence>MLTDNSCIAKAAPSALSHGIAGHTINLNVVPEDIHRIILSELADASPSDVINVAQSSVTLRDVALPFIYRNITLSTGLEKTEERMAYQALVQNFREDEHGQLARHVHSITVKNEVPSQDLIVILNKISRHGSLRMLNWETSAHMSRAVFDMIHATWPELEIRVAVVNRQDANILAHRQMDMRLLSSPLLVGLTYVVYTQGYRPRDMPCRSDWPKLSQALAAGGNVRYLRLQSLQDGTGLGFDSIKLVPDTEPDKLPRLDLAGLRLPQLEELTLESLRHWGESTYLWDSDHARMFRNTIDCSRLRKLDFGSDNPTAFFTYFTGLCPKLKTLSFGATGGYPNSPDIESAKRFIESLDALEHLDVSQAQQGIDDLWLAIEKHKDTLKTLILGPTLGSYCSPIYMDSSRLEAIASTFPELERLGWDAPCETNIDAKNLEILSSMKLKKLDLYLHIPDEASDYSDKLVQDAFGSIPPPALDKKRSITAAINIAEVLSESQQDTLQWLTLRLSRTGYSDRYQPWMMHTKLQLRRNGYPGRIGEQMWDVRGKMDWYGLPPLEEDLLFEEK</sequence>
<gene>
    <name evidence="1" type="ORF">ALTATR162_LOCUS282</name>
</gene>
<dbReference type="EMBL" id="CAJRGZ010000012">
    <property type="protein sequence ID" value="CAG5138087.1"/>
    <property type="molecule type" value="Genomic_DNA"/>
</dbReference>
<dbReference type="Proteomes" id="UP000676310">
    <property type="component" value="Unassembled WGS sequence"/>
</dbReference>
<evidence type="ECO:0000313" key="2">
    <source>
        <dbReference type="Proteomes" id="UP000676310"/>
    </source>
</evidence>
<comment type="caution">
    <text evidence="1">The sequence shown here is derived from an EMBL/GenBank/DDBJ whole genome shotgun (WGS) entry which is preliminary data.</text>
</comment>